<accession>A0A0T6DUL2</accession>
<protein>
    <submittedName>
        <fullName evidence="1">Uncharacterized protein</fullName>
    </submittedName>
</protein>
<sequence length="90" mass="10345">MSNNSELPPFIYQRNKALGIHERKEQMSAWRWMDDSLSVTLGNATLHTESQAVLRCDNAELKLPKDEAIRLRDYLINSYPLSEVTTNGHN</sequence>
<dbReference type="RefSeq" id="WP_058023896.1">
    <property type="nucleotide sequence ID" value="NZ_LNDJ01000047.1"/>
</dbReference>
<comment type="caution">
    <text evidence="1">The sequence shown here is derived from an EMBL/GenBank/DDBJ whole genome shotgun (WGS) entry which is preliminary data.</text>
</comment>
<evidence type="ECO:0000313" key="2">
    <source>
        <dbReference type="Proteomes" id="UP000051202"/>
    </source>
</evidence>
<proteinExistence type="predicted"/>
<dbReference type="Proteomes" id="UP000051202">
    <property type="component" value="Unassembled WGS sequence"/>
</dbReference>
<dbReference type="AlphaFoldDB" id="A0A0T6DUL2"/>
<evidence type="ECO:0000313" key="1">
    <source>
        <dbReference type="EMBL" id="KRU23261.1"/>
    </source>
</evidence>
<dbReference type="STRING" id="554343.AS194_04850"/>
<keyword evidence="2" id="KW-1185">Reference proteome</keyword>
<reference evidence="1 2" key="1">
    <citation type="submission" date="2015-11" db="EMBL/GenBank/DDBJ databases">
        <title>Permanent draft genome of Psychrobacter piscatorii LQ58.</title>
        <authorList>
            <person name="Zhou M."/>
            <person name="Dong B."/>
            <person name="Liu Q."/>
        </authorList>
    </citation>
    <scope>NUCLEOTIDE SEQUENCE [LARGE SCALE GENOMIC DNA]</scope>
    <source>
        <strain evidence="1 2">LQ58</strain>
    </source>
</reference>
<name>A0A0T6DUL2_9GAMM</name>
<gene>
    <name evidence="1" type="ORF">AS194_04850</name>
</gene>
<organism evidence="1 2">
    <name type="scientific">Psychrobacter piscatorii</name>
    <dbReference type="NCBI Taxonomy" id="554343"/>
    <lineage>
        <taxon>Bacteria</taxon>
        <taxon>Pseudomonadati</taxon>
        <taxon>Pseudomonadota</taxon>
        <taxon>Gammaproteobacteria</taxon>
        <taxon>Moraxellales</taxon>
        <taxon>Moraxellaceae</taxon>
        <taxon>Psychrobacter</taxon>
    </lineage>
</organism>
<dbReference type="EMBL" id="LNDJ01000047">
    <property type="protein sequence ID" value="KRU23261.1"/>
    <property type="molecule type" value="Genomic_DNA"/>
</dbReference>